<accession>A0A5M8NZC2</accession>
<dbReference type="InterPro" id="IPR013320">
    <property type="entry name" value="ConA-like_dom_sf"/>
</dbReference>
<dbReference type="Gene3D" id="2.60.120.200">
    <property type="match status" value="1"/>
</dbReference>
<evidence type="ECO:0000313" key="4">
    <source>
        <dbReference type="Proteomes" id="UP000324575"/>
    </source>
</evidence>
<feature type="chain" id="PRO_5024295054" description="LamG domain-containing protein" evidence="2">
    <location>
        <begin position="21"/>
        <end position="672"/>
    </location>
</feature>
<feature type="signal peptide" evidence="2">
    <location>
        <begin position="1"/>
        <end position="20"/>
    </location>
</feature>
<dbReference type="Pfam" id="PF13385">
    <property type="entry name" value="Laminin_G_3"/>
    <property type="match status" value="1"/>
</dbReference>
<reference evidence="3 4" key="1">
    <citation type="submission" date="2019-03" db="EMBL/GenBank/DDBJ databases">
        <title>Single cell metagenomics reveals metabolic interactions within the superorganism composed of flagellate Streblomastix strix and complex community of Bacteroidetes bacteria on its surface.</title>
        <authorList>
            <person name="Treitli S.C."/>
            <person name="Kolisko M."/>
            <person name="Husnik F."/>
            <person name="Keeling P."/>
            <person name="Hampl V."/>
        </authorList>
    </citation>
    <scope>NUCLEOTIDE SEQUENCE [LARGE SCALE GENOMIC DNA]</scope>
    <source>
        <strain evidence="3">St1</strain>
    </source>
</reference>
<evidence type="ECO:0000256" key="2">
    <source>
        <dbReference type="SAM" id="SignalP"/>
    </source>
</evidence>
<gene>
    <name evidence="3" type="ORF">EZS26_002372</name>
</gene>
<keyword evidence="2" id="KW-0732">Signal</keyword>
<evidence type="ECO:0000313" key="3">
    <source>
        <dbReference type="EMBL" id="KAA6301498.1"/>
    </source>
</evidence>
<organism evidence="3 4">
    <name type="scientific">Candidatus Ordinivivax streblomastigis</name>
    <dbReference type="NCBI Taxonomy" id="2540710"/>
    <lineage>
        <taxon>Bacteria</taxon>
        <taxon>Pseudomonadati</taxon>
        <taxon>Bacteroidota</taxon>
        <taxon>Bacteroidia</taxon>
        <taxon>Bacteroidales</taxon>
        <taxon>Candidatus Ordinivivax</taxon>
    </lineage>
</organism>
<dbReference type="EMBL" id="SNRX01000018">
    <property type="protein sequence ID" value="KAA6301498.1"/>
    <property type="molecule type" value="Genomic_DNA"/>
</dbReference>
<dbReference type="AlphaFoldDB" id="A0A5M8NZC2"/>
<comment type="caution">
    <text evidence="3">The sequence shown here is derived from an EMBL/GenBank/DDBJ whole genome shotgun (WGS) entry which is preliminary data.</text>
</comment>
<dbReference type="GO" id="GO:0005975">
    <property type="term" value="P:carbohydrate metabolic process"/>
    <property type="evidence" value="ECO:0007669"/>
    <property type="project" value="UniProtKB-ARBA"/>
</dbReference>
<proteinExistence type="predicted"/>
<sequence length="672" mass="75500">MNKKTVLATLLVGVSLSISAQINRTWDFENTTQAVGEVKNVANVPGVVGNAAVFDGYTSDWEEKGIAGVQKTLFVEAWIAPLDYSFNVSAIVNQQNEQNQGFLFGINHNGQLVATFYVGGEPKTCVSEESAPWLKWSHVAMAYEEGKGIQLFLNGVAVKSLPFTEKPDFCADCPLVIGKTQIMDTPAYTERTTSRAVKSWMRFNGWIDELRITDKIPVAKTLQKQVTSIGKAGVQVLETPQMPSADIPQGPFGAYYTRLRYTDGWENLWKVSDHADVVVRFPDSPVKYVFWRGTGYIPAIVSENNIWMTDQSLENWGSGECYEVMGDKQCRYSHVRIIESTPARVVIHWRYALAGIHHQIMYEDATGWGDWADEYWTIYPDGVGIRKQILHSDHYKEDQGVGYQFQETILFNQPGTKPQDNLNMEAIQFSDMEGHTASYSWEKGAPEKFTGPAFQPIQLINIKAKYKPFSIFSPDRICKVFDFGWVEGYSTFPCWNHWPVSQIRSDGRNATSPDKPSHTSLTDTSGDVQILEYGPNNTVLVRQMIGMTTEPIKTLLPLARSWNNPPAVKIEGKGYEYKGYDKYQRAYLIEGDKTNSNESLQLTVQASESAPVQNIAFVIENWNHQSIEVTIDGKKAESGKGFESGYIQTLESSKIVLWLPVTSVRPVSITVK</sequence>
<evidence type="ECO:0008006" key="5">
    <source>
        <dbReference type="Google" id="ProtNLM"/>
    </source>
</evidence>
<dbReference type="Proteomes" id="UP000324575">
    <property type="component" value="Unassembled WGS sequence"/>
</dbReference>
<protein>
    <recommendedName>
        <fullName evidence="5">LamG domain-containing protein</fullName>
    </recommendedName>
</protein>
<dbReference type="SUPFAM" id="SSF49899">
    <property type="entry name" value="Concanavalin A-like lectins/glucanases"/>
    <property type="match status" value="1"/>
</dbReference>
<evidence type="ECO:0000256" key="1">
    <source>
        <dbReference type="SAM" id="MobiDB-lite"/>
    </source>
</evidence>
<dbReference type="GO" id="GO:0004553">
    <property type="term" value="F:hydrolase activity, hydrolyzing O-glycosyl compounds"/>
    <property type="evidence" value="ECO:0007669"/>
    <property type="project" value="UniProtKB-ARBA"/>
</dbReference>
<feature type="region of interest" description="Disordered" evidence="1">
    <location>
        <begin position="506"/>
        <end position="526"/>
    </location>
</feature>
<name>A0A5M8NZC2_9BACT</name>